<evidence type="ECO:0000313" key="2">
    <source>
        <dbReference type="EMBL" id="GGF09404.1"/>
    </source>
</evidence>
<reference evidence="2" key="2">
    <citation type="submission" date="2020-09" db="EMBL/GenBank/DDBJ databases">
        <authorList>
            <person name="Sun Q."/>
            <person name="Zhou Y."/>
        </authorList>
    </citation>
    <scope>NUCLEOTIDE SEQUENCE</scope>
    <source>
        <strain evidence="2">CGMCC 1.15725</strain>
    </source>
</reference>
<keyword evidence="3" id="KW-1185">Reference proteome</keyword>
<comment type="caution">
    <text evidence="2">The sequence shown here is derived from an EMBL/GenBank/DDBJ whole genome shotgun (WGS) entry which is preliminary data.</text>
</comment>
<sequence length="380" mass="41846">MRGSSNSLFLPSTFEERGAAAPFTTPSLALSRVRPDERHGLVLLMPNLGGADGAYVVPWAAIGDVITMSVHDRALHEEVLAHHAVTPATMRRAALKIARTGLAGPKAAHAAELLLEAEEAQRAETHLILILSLLGALGLSSRQLLTLKPASREWDDLVRAMLLEAGSHLLLDGETIYRRIGELSRILAPVGLAVARRDGRLRRLTVELAAFRNSVGDWSRHDPSESAPHAAFASEVADLTARIAAGVLGRLDKTVEDITRVVRQWDKQALLAERAAARLSWLLDGWDYILAMWSAAMAAGRPEQRESLPQIMRVLPLVPRDEAEEAEAERERRHDLPQHKRPRVTADRHAGQYDIEQVSRYEALKAEATERAIMIEKTLG</sequence>
<evidence type="ECO:0000313" key="3">
    <source>
        <dbReference type="Proteomes" id="UP000646365"/>
    </source>
</evidence>
<proteinExistence type="predicted"/>
<organism evidence="2 3">
    <name type="scientific">Aliidongia dinghuensis</name>
    <dbReference type="NCBI Taxonomy" id="1867774"/>
    <lineage>
        <taxon>Bacteria</taxon>
        <taxon>Pseudomonadati</taxon>
        <taxon>Pseudomonadota</taxon>
        <taxon>Alphaproteobacteria</taxon>
        <taxon>Rhodospirillales</taxon>
        <taxon>Dongiaceae</taxon>
        <taxon>Aliidongia</taxon>
    </lineage>
</organism>
<dbReference type="EMBL" id="BMJQ01000003">
    <property type="protein sequence ID" value="GGF09404.1"/>
    <property type="molecule type" value="Genomic_DNA"/>
</dbReference>
<feature type="region of interest" description="Disordered" evidence="1">
    <location>
        <begin position="322"/>
        <end position="349"/>
    </location>
</feature>
<name>A0A8J3E2D9_9PROT</name>
<dbReference type="Proteomes" id="UP000646365">
    <property type="component" value="Unassembled WGS sequence"/>
</dbReference>
<feature type="compositionally biased region" description="Basic and acidic residues" evidence="1">
    <location>
        <begin position="329"/>
        <end position="349"/>
    </location>
</feature>
<dbReference type="RefSeq" id="WP_189043906.1">
    <property type="nucleotide sequence ID" value="NZ_BMJQ01000003.1"/>
</dbReference>
<protein>
    <submittedName>
        <fullName evidence="2">Uncharacterized protein</fullName>
    </submittedName>
</protein>
<evidence type="ECO:0000256" key="1">
    <source>
        <dbReference type="SAM" id="MobiDB-lite"/>
    </source>
</evidence>
<accession>A0A8J3E2D9</accession>
<gene>
    <name evidence="2" type="ORF">GCM10011611_13610</name>
</gene>
<reference evidence="2" key="1">
    <citation type="journal article" date="2014" name="Int. J. Syst. Evol. Microbiol.">
        <title>Complete genome sequence of Corynebacterium casei LMG S-19264T (=DSM 44701T), isolated from a smear-ripened cheese.</title>
        <authorList>
            <consortium name="US DOE Joint Genome Institute (JGI-PGF)"/>
            <person name="Walter F."/>
            <person name="Albersmeier A."/>
            <person name="Kalinowski J."/>
            <person name="Ruckert C."/>
        </authorList>
    </citation>
    <scope>NUCLEOTIDE SEQUENCE</scope>
    <source>
        <strain evidence="2">CGMCC 1.15725</strain>
    </source>
</reference>
<dbReference type="AlphaFoldDB" id="A0A8J3E2D9"/>